<feature type="transmembrane region" description="Helical" evidence="1">
    <location>
        <begin position="141"/>
        <end position="166"/>
    </location>
</feature>
<sequence length="179" mass="19679">MEKKSNSMLKHSMNYGLIMGVSLVILSLIVYLMGILKPPFWVSIINWIIVIAIIYIGSKKYRDEVLGGAIGYGNAVGYGVLVSAFSAVITSFFTILLVTVIDPEYVNKLLVVVEEEMVNKGLPDEQISAGLEMSKKFMSPIFMFFSGLLGSVLTGLIISLITSIFVKKEAAPFKDQVIE</sequence>
<feature type="transmembrane region" description="Helical" evidence="1">
    <location>
        <begin position="78"/>
        <end position="101"/>
    </location>
</feature>
<evidence type="ECO:0000256" key="1">
    <source>
        <dbReference type="SAM" id="Phobius"/>
    </source>
</evidence>
<name>A0A7D4AY67_9BACT</name>
<feature type="transmembrane region" description="Helical" evidence="1">
    <location>
        <begin position="12"/>
        <end position="34"/>
    </location>
</feature>
<keyword evidence="1" id="KW-0472">Membrane</keyword>
<keyword evidence="1" id="KW-0812">Transmembrane</keyword>
<keyword evidence="3" id="KW-1185">Reference proteome</keyword>
<dbReference type="InterPro" id="IPR025250">
    <property type="entry name" value="DUF4199"/>
</dbReference>
<dbReference type="RefSeq" id="WP_173075777.1">
    <property type="nucleotide sequence ID" value="NZ_CP041345.1"/>
</dbReference>
<dbReference type="KEGG" id="ttz:FHG85_10810"/>
<feature type="transmembrane region" description="Helical" evidence="1">
    <location>
        <begin position="40"/>
        <end position="57"/>
    </location>
</feature>
<dbReference type="Proteomes" id="UP000500961">
    <property type="component" value="Chromosome"/>
</dbReference>
<proteinExistence type="predicted"/>
<evidence type="ECO:0000313" key="3">
    <source>
        <dbReference type="Proteomes" id="UP000500961"/>
    </source>
</evidence>
<organism evidence="2 3">
    <name type="scientific">Tenuifilum thalassicum</name>
    <dbReference type="NCBI Taxonomy" id="2590900"/>
    <lineage>
        <taxon>Bacteria</taxon>
        <taxon>Pseudomonadati</taxon>
        <taxon>Bacteroidota</taxon>
        <taxon>Bacteroidia</taxon>
        <taxon>Bacteroidales</taxon>
        <taxon>Tenuifilaceae</taxon>
        <taxon>Tenuifilum</taxon>
    </lineage>
</organism>
<reference evidence="2 3" key="1">
    <citation type="submission" date="2019-07" db="EMBL/GenBank/DDBJ databases">
        <title>Thalassofilum flectens gen. nov., sp. nov., a novel moderate thermophilic anaerobe from a shallow sea hot spring in Kunashir Island (Russia), representing a new family in the order Bacteroidales, and proposal of Thalassofilacea fam. nov.</title>
        <authorList>
            <person name="Kochetkova T.V."/>
            <person name="Podosokorskaya O.A."/>
            <person name="Novikov A."/>
            <person name="Elcheninov A.G."/>
            <person name="Toshchakov S.V."/>
            <person name="Kublanov I.V."/>
        </authorList>
    </citation>
    <scope>NUCLEOTIDE SEQUENCE [LARGE SCALE GENOMIC DNA]</scope>
    <source>
        <strain evidence="2 3">38-H</strain>
    </source>
</reference>
<accession>A0A7D4AY67</accession>
<keyword evidence="1" id="KW-1133">Transmembrane helix</keyword>
<protein>
    <submittedName>
        <fullName evidence="2">DUF4199 domain-containing protein</fullName>
    </submittedName>
</protein>
<evidence type="ECO:0000313" key="2">
    <source>
        <dbReference type="EMBL" id="QKG80734.1"/>
    </source>
</evidence>
<dbReference type="Pfam" id="PF13858">
    <property type="entry name" value="DUF4199"/>
    <property type="match status" value="1"/>
</dbReference>
<dbReference type="EMBL" id="CP041345">
    <property type="protein sequence ID" value="QKG80734.1"/>
    <property type="molecule type" value="Genomic_DNA"/>
</dbReference>
<dbReference type="AlphaFoldDB" id="A0A7D4AY67"/>
<gene>
    <name evidence="2" type="ORF">FHG85_10810</name>
</gene>